<dbReference type="CDD" id="cd16448">
    <property type="entry name" value="RING-H2"/>
    <property type="match status" value="1"/>
</dbReference>
<dbReference type="InterPro" id="IPR001841">
    <property type="entry name" value="Znf_RING"/>
</dbReference>
<feature type="region of interest" description="Disordered" evidence="1">
    <location>
        <begin position="238"/>
        <end position="277"/>
    </location>
</feature>
<dbReference type="EMBL" id="MN739566">
    <property type="protein sequence ID" value="QHT13336.1"/>
    <property type="molecule type" value="Genomic_DNA"/>
</dbReference>
<sequence length="394" mass="45138">MDLDDLFALRIYFQDQYEDENDIIKELKYELVNQGLSEEDANNKLKEFYNTYGIDIDINIFEEIEAPTDDFSENIFNNNPFLNLLQNNNAFANLLNNNAFNNLLNNNQGNNAFNNLLNNNQGNNAFNNLLNNNQGNNAFNNLLNNNQGNNAFNNLLNNNQGNNAFTNLLTQLQQLQNNNPGNNSINNLLNQLQQLQNNNQENNNPVNNNPNDNQQIGTTPNSIFILLNQLYHQQNHINNEDDEGEGEDNEDEDNEDEDNEDENNEDNEDENNEDNEEDINNILPNIFVNPSQNEINNLAALLLAGFNIVPPPPQQDVVCTLDEEDKGKLSKYILTEDHTEKCNICLDGLVTDQEVIKLPCDHVYHSECILEWLDKYNYKCPCCRNEVGKAKYNV</sequence>
<dbReference type="InterPro" id="IPR013083">
    <property type="entry name" value="Znf_RING/FYVE/PHD"/>
</dbReference>
<reference evidence="3" key="1">
    <citation type="journal article" date="2020" name="Nature">
        <title>Giant virus diversity and host interactions through global metagenomics.</title>
        <authorList>
            <person name="Schulz F."/>
            <person name="Roux S."/>
            <person name="Paez-Espino D."/>
            <person name="Jungbluth S."/>
            <person name="Walsh D.A."/>
            <person name="Denef V.J."/>
            <person name="McMahon K.D."/>
            <person name="Konstantinidis K.T."/>
            <person name="Eloe-Fadrosh E.A."/>
            <person name="Kyrpides N.C."/>
            <person name="Woyke T."/>
        </authorList>
    </citation>
    <scope>NUCLEOTIDE SEQUENCE</scope>
    <source>
        <strain evidence="3">GVMAG-M-3300023174-131</strain>
    </source>
</reference>
<dbReference type="Pfam" id="PF13639">
    <property type="entry name" value="zf-RING_2"/>
    <property type="match status" value="1"/>
</dbReference>
<accession>A0A6C0D8F6</accession>
<proteinExistence type="predicted"/>
<feature type="region of interest" description="Disordered" evidence="1">
    <location>
        <begin position="198"/>
        <end position="218"/>
    </location>
</feature>
<organism evidence="3">
    <name type="scientific">viral metagenome</name>
    <dbReference type="NCBI Taxonomy" id="1070528"/>
    <lineage>
        <taxon>unclassified sequences</taxon>
        <taxon>metagenomes</taxon>
        <taxon>organismal metagenomes</taxon>
    </lineage>
</organism>
<dbReference type="AlphaFoldDB" id="A0A6C0D8F6"/>
<dbReference type="SMART" id="SM00184">
    <property type="entry name" value="RING"/>
    <property type="match status" value="1"/>
</dbReference>
<dbReference type="Gene3D" id="3.30.40.10">
    <property type="entry name" value="Zinc/RING finger domain, C3HC4 (zinc finger)"/>
    <property type="match status" value="1"/>
</dbReference>
<feature type="domain" description="RING-type" evidence="2">
    <location>
        <begin position="342"/>
        <end position="384"/>
    </location>
</feature>
<dbReference type="PROSITE" id="PS50089">
    <property type="entry name" value="ZF_RING_2"/>
    <property type="match status" value="1"/>
</dbReference>
<dbReference type="InterPro" id="IPR051826">
    <property type="entry name" value="E3_ubiquitin-ligase_domain"/>
</dbReference>
<evidence type="ECO:0000259" key="2">
    <source>
        <dbReference type="PROSITE" id="PS50089"/>
    </source>
</evidence>
<dbReference type="GO" id="GO:0061630">
    <property type="term" value="F:ubiquitin protein ligase activity"/>
    <property type="evidence" value="ECO:0007669"/>
    <property type="project" value="TreeGrafter"/>
</dbReference>
<dbReference type="GO" id="GO:0006511">
    <property type="term" value="P:ubiquitin-dependent protein catabolic process"/>
    <property type="evidence" value="ECO:0007669"/>
    <property type="project" value="TreeGrafter"/>
</dbReference>
<protein>
    <recommendedName>
        <fullName evidence="2">RING-type domain-containing protein</fullName>
    </recommendedName>
</protein>
<dbReference type="SUPFAM" id="SSF57850">
    <property type="entry name" value="RING/U-box"/>
    <property type="match status" value="1"/>
</dbReference>
<feature type="compositionally biased region" description="Low complexity" evidence="1">
    <location>
        <begin position="198"/>
        <end position="215"/>
    </location>
</feature>
<name>A0A6C0D8F6_9ZZZZ</name>
<evidence type="ECO:0000313" key="3">
    <source>
        <dbReference type="EMBL" id="QHT13336.1"/>
    </source>
</evidence>
<evidence type="ECO:0000256" key="1">
    <source>
        <dbReference type="SAM" id="MobiDB-lite"/>
    </source>
</evidence>
<feature type="compositionally biased region" description="Acidic residues" evidence="1">
    <location>
        <begin position="240"/>
        <end position="277"/>
    </location>
</feature>
<dbReference type="PANTHER" id="PTHR22765">
    <property type="entry name" value="RING FINGER AND PROTEASE ASSOCIATED DOMAIN-CONTAINING"/>
    <property type="match status" value="1"/>
</dbReference>